<proteinExistence type="predicted"/>
<evidence type="ECO:0000313" key="3">
    <source>
        <dbReference type="Proteomes" id="UP000694044"/>
    </source>
</evidence>
<comment type="caution">
    <text evidence="2">The sequence shown here is derived from an EMBL/GenBank/DDBJ whole genome shotgun (WGS) entry which is preliminary data.</text>
</comment>
<gene>
    <name evidence="2" type="ORF">PHYPSEUDO_002397</name>
</gene>
<feature type="region of interest" description="Disordered" evidence="1">
    <location>
        <begin position="68"/>
        <end position="109"/>
    </location>
</feature>
<keyword evidence="3" id="KW-1185">Reference proteome</keyword>
<organism evidence="2 3">
    <name type="scientific">Phytophthora pseudosyringae</name>
    <dbReference type="NCBI Taxonomy" id="221518"/>
    <lineage>
        <taxon>Eukaryota</taxon>
        <taxon>Sar</taxon>
        <taxon>Stramenopiles</taxon>
        <taxon>Oomycota</taxon>
        <taxon>Peronosporomycetes</taxon>
        <taxon>Peronosporales</taxon>
        <taxon>Peronosporaceae</taxon>
        <taxon>Phytophthora</taxon>
    </lineage>
</organism>
<accession>A0A8T1VXM9</accession>
<sequence length="109" mass="12289">MVLMDEILHVLIMFYDMVESSESAGLGHHRTVPNTGRHDNPHELKKEIHHTQQVAEPERGEINHQAALRGNRNTWDAGYESSPESSQEEKQLSCGFTASIQGPLNNRQS</sequence>
<dbReference type="EMBL" id="JAGDFM010000142">
    <property type="protein sequence ID" value="KAG7384650.1"/>
    <property type="molecule type" value="Genomic_DNA"/>
</dbReference>
<evidence type="ECO:0000313" key="2">
    <source>
        <dbReference type="EMBL" id="KAG7384650.1"/>
    </source>
</evidence>
<dbReference type="Proteomes" id="UP000694044">
    <property type="component" value="Unassembled WGS sequence"/>
</dbReference>
<evidence type="ECO:0000256" key="1">
    <source>
        <dbReference type="SAM" id="MobiDB-lite"/>
    </source>
</evidence>
<protein>
    <submittedName>
        <fullName evidence="2">Uncharacterized protein</fullName>
    </submittedName>
</protein>
<reference evidence="2" key="1">
    <citation type="submission" date="2021-02" db="EMBL/GenBank/DDBJ databases">
        <authorList>
            <person name="Palmer J.M."/>
        </authorList>
    </citation>
    <scope>NUCLEOTIDE SEQUENCE</scope>
    <source>
        <strain evidence="2">SCRP734</strain>
    </source>
</reference>
<dbReference type="AlphaFoldDB" id="A0A8T1VXM9"/>
<feature type="compositionally biased region" description="Polar residues" evidence="1">
    <location>
        <begin position="94"/>
        <end position="109"/>
    </location>
</feature>
<name>A0A8T1VXM9_9STRA</name>